<evidence type="ECO:0000256" key="5">
    <source>
        <dbReference type="ARBA" id="ARBA00022723"/>
    </source>
</evidence>
<dbReference type="InterPro" id="IPR013083">
    <property type="entry name" value="Znf_RING/FYVE/PHD"/>
</dbReference>
<dbReference type="RefSeq" id="XP_007372093.1">
    <property type="nucleotide sequence ID" value="XM_007372031.1"/>
</dbReference>
<dbReference type="GO" id="GO:0000785">
    <property type="term" value="C:chromatin"/>
    <property type="evidence" value="ECO:0007669"/>
    <property type="project" value="TreeGrafter"/>
</dbReference>
<feature type="domain" description="SAP" evidence="12">
    <location>
        <begin position="26"/>
        <end position="60"/>
    </location>
</feature>
<dbReference type="InterPro" id="IPR003034">
    <property type="entry name" value="SAP_dom"/>
</dbReference>
<feature type="region of interest" description="Disordered" evidence="11">
    <location>
        <begin position="972"/>
        <end position="1064"/>
    </location>
</feature>
<feature type="region of interest" description="Disordered" evidence="11">
    <location>
        <begin position="680"/>
        <end position="832"/>
    </location>
</feature>
<dbReference type="GO" id="GO:0016925">
    <property type="term" value="P:protein sumoylation"/>
    <property type="evidence" value="ECO:0007669"/>
    <property type="project" value="UniProtKB-UniPathway"/>
</dbReference>
<feature type="compositionally biased region" description="Polar residues" evidence="11">
    <location>
        <begin position="1132"/>
        <end position="1184"/>
    </location>
</feature>
<gene>
    <name evidence="15" type="ORF">SPAPADRAFT_47769</name>
</gene>
<dbReference type="PANTHER" id="PTHR10782:SF4">
    <property type="entry name" value="TONALLI, ISOFORM E"/>
    <property type="match status" value="1"/>
</dbReference>
<protein>
    <recommendedName>
        <fullName evidence="17">SUMO ligase</fullName>
    </recommendedName>
</protein>
<proteinExistence type="inferred from homology"/>
<feature type="compositionally biased region" description="Polar residues" evidence="11">
    <location>
        <begin position="972"/>
        <end position="1009"/>
    </location>
</feature>
<evidence type="ECO:0000259" key="14">
    <source>
        <dbReference type="PROSITE" id="PS51466"/>
    </source>
</evidence>
<dbReference type="Gene3D" id="3.30.40.10">
    <property type="entry name" value="Zinc/RING finger domain, C3HC4 (zinc finger)"/>
    <property type="match status" value="1"/>
</dbReference>
<dbReference type="Gene3D" id="1.10.720.30">
    <property type="entry name" value="SAP domain"/>
    <property type="match status" value="1"/>
</dbReference>
<dbReference type="SUPFAM" id="SSF68906">
    <property type="entry name" value="SAP domain"/>
    <property type="match status" value="1"/>
</dbReference>
<dbReference type="InterPro" id="IPR036361">
    <property type="entry name" value="SAP_dom_sf"/>
</dbReference>
<evidence type="ECO:0000313" key="15">
    <source>
        <dbReference type="EMBL" id="EGW34681.1"/>
    </source>
</evidence>
<feature type="region of interest" description="Disordered" evidence="11">
    <location>
        <begin position="638"/>
        <end position="668"/>
    </location>
</feature>
<feature type="region of interest" description="Disordered" evidence="11">
    <location>
        <begin position="1077"/>
        <end position="1184"/>
    </location>
</feature>
<feature type="compositionally biased region" description="Polar residues" evidence="11">
    <location>
        <begin position="638"/>
        <end position="650"/>
    </location>
</feature>
<evidence type="ECO:0000256" key="1">
    <source>
        <dbReference type="ARBA" id="ARBA00004123"/>
    </source>
</evidence>
<dbReference type="HOGENOM" id="CLU_255200_0_0_1"/>
<feature type="compositionally biased region" description="Polar residues" evidence="11">
    <location>
        <begin position="491"/>
        <end position="519"/>
    </location>
</feature>
<dbReference type="Proteomes" id="UP000000709">
    <property type="component" value="Unassembled WGS sequence"/>
</dbReference>
<keyword evidence="16" id="KW-1185">Reference proteome</keyword>
<evidence type="ECO:0000256" key="11">
    <source>
        <dbReference type="SAM" id="MobiDB-lite"/>
    </source>
</evidence>
<evidence type="ECO:0000256" key="9">
    <source>
        <dbReference type="ARBA" id="ARBA00023242"/>
    </source>
</evidence>
<dbReference type="EMBL" id="GL996499">
    <property type="protein sequence ID" value="EGW34681.1"/>
    <property type="molecule type" value="Genomic_DNA"/>
</dbReference>
<feature type="compositionally biased region" description="Low complexity" evidence="11">
    <location>
        <begin position="688"/>
        <end position="703"/>
    </location>
</feature>
<feature type="compositionally biased region" description="Low complexity" evidence="11">
    <location>
        <begin position="563"/>
        <end position="573"/>
    </location>
</feature>
<evidence type="ECO:0008006" key="17">
    <source>
        <dbReference type="Google" id="ProtNLM"/>
    </source>
</evidence>
<evidence type="ECO:0000256" key="3">
    <source>
        <dbReference type="ARBA" id="ARBA00005383"/>
    </source>
</evidence>
<evidence type="ECO:0000256" key="6">
    <source>
        <dbReference type="ARBA" id="ARBA00022771"/>
    </source>
</evidence>
<feature type="region of interest" description="Disordered" evidence="11">
    <location>
        <begin position="1190"/>
        <end position="1209"/>
    </location>
</feature>
<keyword evidence="6 10" id="KW-0863">Zinc-finger</keyword>
<keyword evidence="7" id="KW-0833">Ubl conjugation pathway</keyword>
<evidence type="ECO:0000259" key="13">
    <source>
        <dbReference type="PROSITE" id="PS51044"/>
    </source>
</evidence>
<keyword evidence="5" id="KW-0479">Metal-binding</keyword>
<feature type="region of interest" description="Disordered" evidence="11">
    <location>
        <begin position="406"/>
        <end position="458"/>
    </location>
</feature>
<evidence type="ECO:0000256" key="10">
    <source>
        <dbReference type="PROSITE-ProRule" id="PRU00452"/>
    </source>
</evidence>
<dbReference type="InterPro" id="IPR023321">
    <property type="entry name" value="PINIT"/>
</dbReference>
<feature type="region of interest" description="Disordered" evidence="11">
    <location>
        <begin position="1272"/>
        <end position="1300"/>
    </location>
</feature>
<dbReference type="InParanoid" id="G3ADV7"/>
<dbReference type="GO" id="GO:0008270">
    <property type="term" value="F:zinc ion binding"/>
    <property type="evidence" value="ECO:0007669"/>
    <property type="project" value="UniProtKB-KW"/>
</dbReference>
<feature type="compositionally biased region" description="Polar residues" evidence="11">
    <location>
        <begin position="658"/>
        <end position="668"/>
    </location>
</feature>
<feature type="region of interest" description="Disordered" evidence="11">
    <location>
        <begin position="1308"/>
        <end position="1327"/>
    </location>
</feature>
<evidence type="ECO:0000313" key="16">
    <source>
        <dbReference type="Proteomes" id="UP000000709"/>
    </source>
</evidence>
<reference evidence="15 16" key="1">
    <citation type="journal article" date="2011" name="Proc. Natl. Acad. Sci. U.S.A.">
        <title>Comparative genomics of xylose-fermenting fungi for enhanced biofuel production.</title>
        <authorList>
            <person name="Wohlbach D.J."/>
            <person name="Kuo A."/>
            <person name="Sato T.K."/>
            <person name="Potts K.M."/>
            <person name="Salamov A.A."/>
            <person name="LaButti K.M."/>
            <person name="Sun H."/>
            <person name="Clum A."/>
            <person name="Pangilinan J.L."/>
            <person name="Lindquist E.A."/>
            <person name="Lucas S."/>
            <person name="Lapidus A."/>
            <person name="Jin M."/>
            <person name="Gunawan C."/>
            <person name="Balan V."/>
            <person name="Dale B.E."/>
            <person name="Jeffries T.W."/>
            <person name="Zinkel R."/>
            <person name="Barry K.W."/>
            <person name="Grigoriev I.V."/>
            <person name="Gasch A.P."/>
        </authorList>
    </citation>
    <scope>NUCLEOTIDE SEQUENCE [LARGE SCALE GENOMIC DNA]</scope>
    <source>
        <strain evidence="16">NRRL Y-27907 / 11-Y1</strain>
    </source>
</reference>
<dbReference type="Pfam" id="PF14324">
    <property type="entry name" value="PINIT"/>
    <property type="match status" value="1"/>
</dbReference>
<comment type="similarity">
    <text evidence="3">Belongs to the PIAS family.</text>
</comment>
<feature type="compositionally biased region" description="Low complexity" evidence="11">
    <location>
        <begin position="1088"/>
        <end position="1111"/>
    </location>
</feature>
<comment type="subcellular location">
    <subcellularLocation>
        <location evidence="1">Nucleus</location>
    </subcellularLocation>
</comment>
<dbReference type="OMA" id="ILKLQMG"/>
<feature type="compositionally biased region" description="Polar residues" evidence="11">
    <location>
        <begin position="1022"/>
        <end position="1064"/>
    </location>
</feature>
<comment type="pathway">
    <text evidence="2">Protein modification; protein sumoylation.</text>
</comment>
<dbReference type="OrthoDB" id="28127at2759"/>
<dbReference type="KEGG" id="spaa:SPAPADRAFT_47769"/>
<feature type="compositionally biased region" description="Polar residues" evidence="11">
    <location>
        <begin position="793"/>
        <end position="826"/>
    </location>
</feature>
<dbReference type="Pfam" id="PF02037">
    <property type="entry name" value="SAP"/>
    <property type="match status" value="1"/>
</dbReference>
<dbReference type="Gene3D" id="2.60.120.780">
    <property type="entry name" value="PINIT domain"/>
    <property type="match status" value="1"/>
</dbReference>
<dbReference type="GeneID" id="18871143"/>
<organism evidence="16">
    <name type="scientific">Spathaspora passalidarum (strain NRRL Y-27907 / 11-Y1)</name>
    <dbReference type="NCBI Taxonomy" id="619300"/>
    <lineage>
        <taxon>Eukaryota</taxon>
        <taxon>Fungi</taxon>
        <taxon>Dikarya</taxon>
        <taxon>Ascomycota</taxon>
        <taxon>Saccharomycotina</taxon>
        <taxon>Pichiomycetes</taxon>
        <taxon>Debaryomycetaceae</taxon>
        <taxon>Spathaspora</taxon>
    </lineage>
</organism>
<keyword evidence="4" id="KW-0808">Transferase</keyword>
<feature type="domain" description="SP-RING-type" evidence="13">
    <location>
        <begin position="309"/>
        <end position="390"/>
    </location>
</feature>
<keyword evidence="9" id="KW-0539">Nucleus</keyword>
<sequence length="1387" mass="151714">MTDTTENETEKVQLSTEEIADTLVRLHQMKVAQLKDICRSMELRLSGRKADLIDSIESYFKHGQEFGDNIRLLTIRTLVLRRVNGTNLPTYRELHSAISNGSYSLAGIVGDTNPTAAPSLPQQQATLHSFDSIPHKGHSLYFLESPFYKLRRSIHSSPQLCAPAKGRGECHFQFIFAADEYKLLKDNPGTKVYLLCGKQGTSGPSSTDVPIEYPSPSEIHVNGKQLLTQYKGIKGNIGTAKPADLTDLVKPPPNTNKVTLVYQQTQEAYLAYLYLVQAISPETVLERVKQRPKIHKIATIARIKAENSEDEDIMLESSTVPLTDPVSRTKIKYPIQSIYCNHTQCFDGMSFLQTQVQLPTWSCPVCSKRVKVEDLAISEYFEEILATVEEDVDSVIINADGTWEVEVQPKNEDSDAVGKPGRSASAQVETVEIISLSSDEDEDEQNDEQNEEPEDDSGIIQETAETSIEEPINVLTVKTASMEVAGPTNDDYPTTSTNELTTSVNSGSSADTSGESGLTNIKSSAALDNAIAQMEDTIEEELNDESPLANLRDARDRIRRNHSNSSIENNSENVLPELGNRSPAKTLVTHSLVSPAGSNSVSPTRTSDGPVQLQTQTSAVSANQGIGLSNIALTASINQPPNASQNQPRVANSPPPNVSTHPRSPRYSSIFINPRANQRHLHQMRQATSPRSTSPPLRPSGSSENSPVLDHARSISSKSPDTNISAPQTNSNGVHTIGTNVATSSSPLESTHNSSSPLMANVNLQIPQQTQSSPTSSSPVNSQGPIYPRVSESLASQTYQKKPNGVTSPVQSNGQHPIQPNMSHNSHQQRPHKNAAYYRQLIIALNQRRKANYLRFQQELEAMKKRHEEDIRRFKHETKSKSFEKNEQANRFRKEASMATSREMSNELMAKSDRIRDRVLSYAQERAREIVTMEKEQQSQIQNLNNSFVSDMKHLAQEIEKATRLVMELTRSSGPVGSNLSTNGVGAASSINPSNTTTSGVAASAPTAQSSHHHHHSHSHISVPTQNSQIVRPQMNQQSRSFNPGWSAQSQNLRPEQVRSASQQTFNSNMEQIGWARSRSGPSSVYKPAQPTITTQPVVQPVQPTQLTQPTRPIQSVRPQVTQVPKVHPTQHAPSSSPNLATQQIQSTSALSAQVQPNQTSSVSLQTTVPSKDSSSQESQDAFSHLSSLFEQDNGVKNPAESGQTRPMVENLTTESVQPTAAIHVSQPTNSAQSLNNSPMQNAVDIAQGSSSVPKQVSQQNRQFPSPFFVDTQESNQQKETVSTQNAQSPTISSSVATNVEKRPLPQEPLSSISAFDFPVNPSPPEKRQKITGMLGIELSKDVIGLEGSPQPESFSFGNGKETAAAKNTFALFPGHEVIDLTGDDSD</sequence>
<feature type="region of interest" description="Disordered" evidence="11">
    <location>
        <begin position="593"/>
        <end position="612"/>
    </location>
</feature>
<feature type="region of interest" description="Disordered" evidence="11">
    <location>
        <begin position="484"/>
        <end position="519"/>
    </location>
</feature>
<dbReference type="GO" id="GO:0061665">
    <property type="term" value="F:SUMO ligase activity"/>
    <property type="evidence" value="ECO:0007669"/>
    <property type="project" value="TreeGrafter"/>
</dbReference>
<feature type="region of interest" description="Disordered" evidence="11">
    <location>
        <begin position="560"/>
        <end position="579"/>
    </location>
</feature>
<feature type="compositionally biased region" description="Polar residues" evidence="11">
    <location>
        <begin position="1112"/>
        <end position="1123"/>
    </location>
</feature>
<dbReference type="Pfam" id="PF02891">
    <property type="entry name" value="zf-MIZ"/>
    <property type="match status" value="1"/>
</dbReference>
<dbReference type="InterPro" id="IPR038654">
    <property type="entry name" value="PINIT_sf"/>
</dbReference>
<dbReference type="PROSITE" id="PS50800">
    <property type="entry name" value="SAP"/>
    <property type="match status" value="1"/>
</dbReference>
<evidence type="ECO:0000259" key="12">
    <source>
        <dbReference type="PROSITE" id="PS50800"/>
    </source>
</evidence>
<feature type="compositionally biased region" description="Polar residues" evidence="11">
    <location>
        <begin position="1272"/>
        <end position="1298"/>
    </location>
</feature>
<feature type="compositionally biased region" description="Polar residues" evidence="11">
    <location>
        <begin position="714"/>
        <end position="766"/>
    </location>
</feature>
<evidence type="ECO:0000256" key="8">
    <source>
        <dbReference type="ARBA" id="ARBA00022833"/>
    </source>
</evidence>
<feature type="compositionally biased region" description="Low complexity" evidence="11">
    <location>
        <begin position="767"/>
        <end position="779"/>
    </location>
</feature>
<evidence type="ECO:0000256" key="4">
    <source>
        <dbReference type="ARBA" id="ARBA00022679"/>
    </source>
</evidence>
<dbReference type="PROSITE" id="PS51044">
    <property type="entry name" value="ZF_SP_RING"/>
    <property type="match status" value="1"/>
</dbReference>
<name>G3ADV7_SPAPN</name>
<dbReference type="eggNOG" id="KOG2169">
    <property type="taxonomic scope" value="Eukaryota"/>
</dbReference>
<dbReference type="UniPathway" id="UPA00886"/>
<feature type="compositionally biased region" description="Acidic residues" evidence="11">
    <location>
        <begin position="438"/>
        <end position="457"/>
    </location>
</feature>
<dbReference type="STRING" id="619300.G3ADV7"/>
<accession>G3ADV7</accession>
<dbReference type="InterPro" id="IPR004181">
    <property type="entry name" value="Znf_MIZ"/>
</dbReference>
<dbReference type="PANTHER" id="PTHR10782">
    <property type="entry name" value="ZINC FINGER MIZ DOMAIN-CONTAINING PROTEIN"/>
    <property type="match status" value="1"/>
</dbReference>
<feature type="domain" description="PINIT" evidence="14">
    <location>
        <begin position="127"/>
        <end position="279"/>
    </location>
</feature>
<dbReference type="SMART" id="SM00513">
    <property type="entry name" value="SAP"/>
    <property type="match status" value="1"/>
</dbReference>
<evidence type="ECO:0000256" key="7">
    <source>
        <dbReference type="ARBA" id="ARBA00022786"/>
    </source>
</evidence>
<dbReference type="GO" id="GO:0005634">
    <property type="term" value="C:nucleus"/>
    <property type="evidence" value="ECO:0007669"/>
    <property type="project" value="UniProtKB-SubCell"/>
</dbReference>
<keyword evidence="8" id="KW-0862">Zinc</keyword>
<evidence type="ECO:0000256" key="2">
    <source>
        <dbReference type="ARBA" id="ARBA00004718"/>
    </source>
</evidence>
<dbReference type="PROSITE" id="PS51466">
    <property type="entry name" value="PINIT"/>
    <property type="match status" value="1"/>
</dbReference>